<name>A0A9D4HP86_DREPO</name>
<gene>
    <name evidence="2" type="ORF">DPMN_052341</name>
</gene>
<accession>A0A9D4HP86</accession>
<dbReference type="EMBL" id="JAIWYP010000012">
    <property type="protein sequence ID" value="KAH3726474.1"/>
    <property type="molecule type" value="Genomic_DNA"/>
</dbReference>
<comment type="caution">
    <text evidence="2">The sequence shown here is derived from an EMBL/GenBank/DDBJ whole genome shotgun (WGS) entry which is preliminary data.</text>
</comment>
<dbReference type="Proteomes" id="UP000828390">
    <property type="component" value="Unassembled WGS sequence"/>
</dbReference>
<reference evidence="2" key="2">
    <citation type="submission" date="2020-11" db="EMBL/GenBank/DDBJ databases">
        <authorList>
            <person name="McCartney M.A."/>
            <person name="Auch B."/>
            <person name="Kono T."/>
            <person name="Mallez S."/>
            <person name="Becker A."/>
            <person name="Gohl D.M."/>
            <person name="Silverstein K.A.T."/>
            <person name="Koren S."/>
            <person name="Bechman K.B."/>
            <person name="Herman A."/>
            <person name="Abrahante J.E."/>
            <person name="Garbe J."/>
        </authorList>
    </citation>
    <scope>NUCLEOTIDE SEQUENCE</scope>
    <source>
        <strain evidence="2">Duluth1</strain>
        <tissue evidence="2">Whole animal</tissue>
    </source>
</reference>
<evidence type="ECO:0000313" key="3">
    <source>
        <dbReference type="Proteomes" id="UP000828390"/>
    </source>
</evidence>
<protein>
    <submittedName>
        <fullName evidence="2">Uncharacterized protein</fullName>
    </submittedName>
</protein>
<keyword evidence="3" id="KW-1185">Reference proteome</keyword>
<feature type="region of interest" description="Disordered" evidence="1">
    <location>
        <begin position="55"/>
        <end position="84"/>
    </location>
</feature>
<organism evidence="2 3">
    <name type="scientific">Dreissena polymorpha</name>
    <name type="common">Zebra mussel</name>
    <name type="synonym">Mytilus polymorpha</name>
    <dbReference type="NCBI Taxonomy" id="45954"/>
    <lineage>
        <taxon>Eukaryota</taxon>
        <taxon>Metazoa</taxon>
        <taxon>Spiralia</taxon>
        <taxon>Lophotrochozoa</taxon>
        <taxon>Mollusca</taxon>
        <taxon>Bivalvia</taxon>
        <taxon>Autobranchia</taxon>
        <taxon>Heteroconchia</taxon>
        <taxon>Euheterodonta</taxon>
        <taxon>Imparidentia</taxon>
        <taxon>Neoheterodontei</taxon>
        <taxon>Myida</taxon>
        <taxon>Dreissenoidea</taxon>
        <taxon>Dreissenidae</taxon>
        <taxon>Dreissena</taxon>
    </lineage>
</organism>
<sequence length="193" mass="21469">MEWLDISFETEVVTTAHHDPKRTVDMVIVNCVHETAGKFTSCYNAVKAQSHYDAGGAPVRDQASTGMSRGPTGMNRCSTGMNRGRPGLHRETLPGSDAGITPVSAGVVTVYRGSAGTLQAFTGFNLFVWMFMRTFKRENEWTPRTVTRIQDIVSHRIIQAHDTFQTVVLFDVVAVQKGERVDPENGYTHSRHR</sequence>
<reference evidence="2" key="1">
    <citation type="journal article" date="2019" name="bioRxiv">
        <title>The Genome of the Zebra Mussel, Dreissena polymorpha: A Resource for Invasive Species Research.</title>
        <authorList>
            <person name="McCartney M.A."/>
            <person name="Auch B."/>
            <person name="Kono T."/>
            <person name="Mallez S."/>
            <person name="Zhang Y."/>
            <person name="Obille A."/>
            <person name="Becker A."/>
            <person name="Abrahante J.E."/>
            <person name="Garbe J."/>
            <person name="Badalamenti J.P."/>
            <person name="Herman A."/>
            <person name="Mangelson H."/>
            <person name="Liachko I."/>
            <person name="Sullivan S."/>
            <person name="Sone E.D."/>
            <person name="Koren S."/>
            <person name="Silverstein K.A.T."/>
            <person name="Beckman K.B."/>
            <person name="Gohl D.M."/>
        </authorList>
    </citation>
    <scope>NUCLEOTIDE SEQUENCE</scope>
    <source>
        <strain evidence="2">Duluth1</strain>
        <tissue evidence="2">Whole animal</tissue>
    </source>
</reference>
<proteinExistence type="predicted"/>
<evidence type="ECO:0000313" key="2">
    <source>
        <dbReference type="EMBL" id="KAH3726474.1"/>
    </source>
</evidence>
<evidence type="ECO:0000256" key="1">
    <source>
        <dbReference type="SAM" id="MobiDB-lite"/>
    </source>
</evidence>
<dbReference type="AlphaFoldDB" id="A0A9D4HP86"/>